<accession>A0A645FYB0</accession>
<evidence type="ECO:0000313" key="1">
    <source>
        <dbReference type="EMBL" id="MPN18620.1"/>
    </source>
</evidence>
<dbReference type="AlphaFoldDB" id="A0A645FYB0"/>
<dbReference type="EMBL" id="VSSQ01065991">
    <property type="protein sequence ID" value="MPN18620.1"/>
    <property type="molecule type" value="Genomic_DNA"/>
</dbReference>
<gene>
    <name evidence="1" type="ORF">SDC9_165981</name>
</gene>
<sequence length="163" mass="17829">MIIFPMSCSNPNVAMSSTLCCDKSNALAIFTARSLTLWECLSSRELFSKRVLIIVLMVNPRTPWLSLTFLLYIYSSALLNTCSSSRFSSALVSQPKAMDKISLSVFKSLASFVIRCTISSASSEVVLGKMRANSSPPQRETIPFPETCEVSRLAANLSNLSPS</sequence>
<name>A0A645FYB0_9ZZZZ</name>
<proteinExistence type="predicted"/>
<organism evidence="1">
    <name type="scientific">bioreactor metagenome</name>
    <dbReference type="NCBI Taxonomy" id="1076179"/>
    <lineage>
        <taxon>unclassified sequences</taxon>
        <taxon>metagenomes</taxon>
        <taxon>ecological metagenomes</taxon>
    </lineage>
</organism>
<protein>
    <submittedName>
        <fullName evidence="1">Uncharacterized protein</fullName>
    </submittedName>
</protein>
<comment type="caution">
    <text evidence="1">The sequence shown here is derived from an EMBL/GenBank/DDBJ whole genome shotgun (WGS) entry which is preliminary data.</text>
</comment>
<reference evidence="1" key="1">
    <citation type="submission" date="2019-08" db="EMBL/GenBank/DDBJ databases">
        <authorList>
            <person name="Kucharzyk K."/>
            <person name="Murdoch R.W."/>
            <person name="Higgins S."/>
            <person name="Loffler F."/>
        </authorList>
    </citation>
    <scope>NUCLEOTIDE SEQUENCE</scope>
</reference>